<name>A0A2I0HZM9_PUNGR</name>
<feature type="region of interest" description="Disordered" evidence="1">
    <location>
        <begin position="1"/>
        <end position="26"/>
    </location>
</feature>
<organism evidence="2 3">
    <name type="scientific">Punica granatum</name>
    <name type="common">Pomegranate</name>
    <dbReference type="NCBI Taxonomy" id="22663"/>
    <lineage>
        <taxon>Eukaryota</taxon>
        <taxon>Viridiplantae</taxon>
        <taxon>Streptophyta</taxon>
        <taxon>Embryophyta</taxon>
        <taxon>Tracheophyta</taxon>
        <taxon>Spermatophyta</taxon>
        <taxon>Magnoliopsida</taxon>
        <taxon>eudicotyledons</taxon>
        <taxon>Gunneridae</taxon>
        <taxon>Pentapetalae</taxon>
        <taxon>rosids</taxon>
        <taxon>malvids</taxon>
        <taxon>Myrtales</taxon>
        <taxon>Lythraceae</taxon>
        <taxon>Punica</taxon>
    </lineage>
</organism>
<feature type="compositionally biased region" description="Basic and acidic residues" evidence="1">
    <location>
        <begin position="49"/>
        <end position="81"/>
    </location>
</feature>
<dbReference type="AlphaFoldDB" id="A0A2I0HZM9"/>
<accession>A0A2I0HZM9</accession>
<dbReference type="EMBL" id="PGOL01004537">
    <property type="protein sequence ID" value="PKI37167.1"/>
    <property type="molecule type" value="Genomic_DNA"/>
</dbReference>
<protein>
    <submittedName>
        <fullName evidence="2">Uncharacterized protein</fullName>
    </submittedName>
</protein>
<proteinExistence type="predicted"/>
<evidence type="ECO:0000256" key="1">
    <source>
        <dbReference type="SAM" id="MobiDB-lite"/>
    </source>
</evidence>
<keyword evidence="3" id="KW-1185">Reference proteome</keyword>
<reference evidence="2 3" key="1">
    <citation type="submission" date="2017-11" db="EMBL/GenBank/DDBJ databases">
        <title>De-novo sequencing of pomegranate (Punica granatum L.) genome.</title>
        <authorList>
            <person name="Akparov Z."/>
            <person name="Amiraslanov A."/>
            <person name="Hajiyeva S."/>
            <person name="Abbasov M."/>
            <person name="Kaur K."/>
            <person name="Hamwieh A."/>
            <person name="Solovyev V."/>
            <person name="Salamov A."/>
            <person name="Braich B."/>
            <person name="Kosarev P."/>
            <person name="Mahmoud A."/>
            <person name="Hajiyev E."/>
            <person name="Babayeva S."/>
            <person name="Izzatullayeva V."/>
            <person name="Mammadov A."/>
            <person name="Mammadov A."/>
            <person name="Sharifova S."/>
            <person name="Ojaghi J."/>
            <person name="Eynullazada K."/>
            <person name="Bayramov B."/>
            <person name="Abdulazimova A."/>
            <person name="Shahmuradov I."/>
        </authorList>
    </citation>
    <scope>NUCLEOTIDE SEQUENCE [LARGE SCALE GENOMIC DNA]</scope>
    <source>
        <strain evidence="3">cv. AG2017</strain>
        <tissue evidence="2">Leaf</tissue>
    </source>
</reference>
<evidence type="ECO:0000313" key="2">
    <source>
        <dbReference type="EMBL" id="PKI37167.1"/>
    </source>
</evidence>
<dbReference type="Proteomes" id="UP000233551">
    <property type="component" value="Unassembled WGS sequence"/>
</dbReference>
<feature type="region of interest" description="Disordered" evidence="1">
    <location>
        <begin position="42"/>
        <end position="81"/>
    </location>
</feature>
<evidence type="ECO:0000313" key="3">
    <source>
        <dbReference type="Proteomes" id="UP000233551"/>
    </source>
</evidence>
<sequence length="134" mass="14965">MKRCYLASSQEEKSRRSGRGSRKTRLEGYGWVTRMLAAAAVRGKMGRHASSEHDPSVPRPEQTRKCERKLGKNEENPVREKRVNGGCARLIGPRTVTASSRGRVRVVRNPLNVMARLAEVVEENGTWLRSGAHG</sequence>
<comment type="caution">
    <text evidence="2">The sequence shown here is derived from an EMBL/GenBank/DDBJ whole genome shotgun (WGS) entry which is preliminary data.</text>
</comment>
<gene>
    <name evidence="2" type="ORF">CRG98_042441</name>
</gene>